<name>A0A934KII3_9BACT</name>
<proteinExistence type="predicted"/>
<sequence length="90" mass="8678">MPAEGLPPAAAAAVRDSVFGGIAVADRLGSGALLESVRNAFVAGMDAALVVAAAIAASGKVLTLVFLPGQRASSAGRADAPAEEPLAAHG</sequence>
<dbReference type="RefSeq" id="WP_338181474.1">
    <property type="nucleotide sequence ID" value="NZ_JAEKNQ010000054.1"/>
</dbReference>
<accession>A0A934KII3</accession>
<evidence type="ECO:0000313" key="2">
    <source>
        <dbReference type="EMBL" id="MBJ7604216.1"/>
    </source>
</evidence>
<protein>
    <submittedName>
        <fullName evidence="2">Uncharacterized protein</fullName>
    </submittedName>
</protein>
<keyword evidence="1" id="KW-1133">Transmembrane helix</keyword>
<gene>
    <name evidence="2" type="ORF">JF888_13650</name>
</gene>
<evidence type="ECO:0000313" key="3">
    <source>
        <dbReference type="Proteomes" id="UP000620075"/>
    </source>
</evidence>
<comment type="caution">
    <text evidence="2">The sequence shown here is derived from an EMBL/GenBank/DDBJ whole genome shotgun (WGS) entry which is preliminary data.</text>
</comment>
<keyword evidence="1" id="KW-0472">Membrane</keyword>
<evidence type="ECO:0000256" key="1">
    <source>
        <dbReference type="SAM" id="Phobius"/>
    </source>
</evidence>
<dbReference type="EMBL" id="JAEKNQ010000054">
    <property type="protein sequence ID" value="MBJ7604216.1"/>
    <property type="molecule type" value="Genomic_DNA"/>
</dbReference>
<dbReference type="Proteomes" id="UP000620075">
    <property type="component" value="Unassembled WGS sequence"/>
</dbReference>
<dbReference type="AlphaFoldDB" id="A0A934KII3"/>
<organism evidence="2 3">
    <name type="scientific">Candidatus Dormiibacter inghamiae</name>
    <dbReference type="NCBI Taxonomy" id="3127013"/>
    <lineage>
        <taxon>Bacteria</taxon>
        <taxon>Bacillati</taxon>
        <taxon>Candidatus Dormiibacterota</taxon>
        <taxon>Candidatus Dormibacteria</taxon>
        <taxon>Candidatus Dormibacterales</taxon>
        <taxon>Candidatus Dormibacteraceae</taxon>
        <taxon>Candidatus Dormiibacter</taxon>
    </lineage>
</organism>
<feature type="transmembrane region" description="Helical" evidence="1">
    <location>
        <begin position="47"/>
        <end position="67"/>
    </location>
</feature>
<keyword evidence="1" id="KW-0812">Transmembrane</keyword>
<reference evidence="2 3" key="1">
    <citation type="submission" date="2020-10" db="EMBL/GenBank/DDBJ databases">
        <title>Ca. Dormibacterota MAGs.</title>
        <authorList>
            <person name="Montgomery K."/>
        </authorList>
    </citation>
    <scope>NUCLEOTIDE SEQUENCE [LARGE SCALE GENOMIC DNA]</scope>
    <source>
        <strain evidence="2">SC8811_S16_3</strain>
    </source>
</reference>